<evidence type="ECO:0000313" key="1">
    <source>
        <dbReference type="EMBL" id="VFU40779.1"/>
    </source>
</evidence>
<gene>
    <name evidence="1" type="ORF">SVIM_LOCUS236455</name>
</gene>
<organism evidence="1">
    <name type="scientific">Salix viminalis</name>
    <name type="common">Common osier</name>
    <name type="synonym">Basket willow</name>
    <dbReference type="NCBI Taxonomy" id="40686"/>
    <lineage>
        <taxon>Eukaryota</taxon>
        <taxon>Viridiplantae</taxon>
        <taxon>Streptophyta</taxon>
        <taxon>Embryophyta</taxon>
        <taxon>Tracheophyta</taxon>
        <taxon>Spermatophyta</taxon>
        <taxon>Magnoliopsida</taxon>
        <taxon>eudicotyledons</taxon>
        <taxon>Gunneridae</taxon>
        <taxon>Pentapetalae</taxon>
        <taxon>rosids</taxon>
        <taxon>fabids</taxon>
        <taxon>Malpighiales</taxon>
        <taxon>Salicaceae</taxon>
        <taxon>Saliceae</taxon>
        <taxon>Salix</taxon>
    </lineage>
</organism>
<accession>A0A6N2LK15</accession>
<reference evidence="1" key="1">
    <citation type="submission" date="2019-03" db="EMBL/GenBank/DDBJ databases">
        <authorList>
            <person name="Mank J."/>
            <person name="Almeida P."/>
        </authorList>
    </citation>
    <scope>NUCLEOTIDE SEQUENCE</scope>
    <source>
        <strain evidence="1">78183</strain>
    </source>
</reference>
<sequence length="74" mass="8619">MPSIPCVFMPLHFHLDIQILKHNDHVSNHLQHSQDHFQLEYGNGELSMFQRILELDRDGNHCCSRGQGCLREGH</sequence>
<dbReference type="EMBL" id="CAADRP010001552">
    <property type="protein sequence ID" value="VFU40779.1"/>
    <property type="molecule type" value="Genomic_DNA"/>
</dbReference>
<dbReference type="AlphaFoldDB" id="A0A6N2LK15"/>
<name>A0A6N2LK15_SALVM</name>
<proteinExistence type="predicted"/>
<protein>
    <submittedName>
        <fullName evidence="1">Uncharacterized protein</fullName>
    </submittedName>
</protein>